<reference evidence="3 4" key="1">
    <citation type="journal article" date="2018" name="Mol. Plant">
        <title>The genome of Artemisia annua provides insight into the evolution of Asteraceae family and artemisinin biosynthesis.</title>
        <authorList>
            <person name="Shen Q."/>
            <person name="Zhang L."/>
            <person name="Liao Z."/>
            <person name="Wang S."/>
            <person name="Yan T."/>
            <person name="Shi P."/>
            <person name="Liu M."/>
            <person name="Fu X."/>
            <person name="Pan Q."/>
            <person name="Wang Y."/>
            <person name="Lv Z."/>
            <person name="Lu X."/>
            <person name="Zhang F."/>
            <person name="Jiang W."/>
            <person name="Ma Y."/>
            <person name="Chen M."/>
            <person name="Hao X."/>
            <person name="Li L."/>
            <person name="Tang Y."/>
            <person name="Lv G."/>
            <person name="Zhou Y."/>
            <person name="Sun X."/>
            <person name="Brodelius P.E."/>
            <person name="Rose J.K.C."/>
            <person name="Tang K."/>
        </authorList>
    </citation>
    <scope>NUCLEOTIDE SEQUENCE [LARGE SCALE GENOMIC DNA]</scope>
    <source>
        <strain evidence="4">cv. Huhao1</strain>
        <tissue evidence="3">Leaf</tissue>
    </source>
</reference>
<name>A0A2U1LPD0_ARTAN</name>
<proteinExistence type="inferred from homology"/>
<evidence type="ECO:0000256" key="1">
    <source>
        <dbReference type="ARBA" id="ARBA00006141"/>
    </source>
</evidence>
<evidence type="ECO:0000313" key="4">
    <source>
        <dbReference type="Proteomes" id="UP000245207"/>
    </source>
</evidence>
<dbReference type="Proteomes" id="UP000245207">
    <property type="component" value="Unassembled WGS sequence"/>
</dbReference>
<evidence type="ECO:0000313" key="3">
    <source>
        <dbReference type="EMBL" id="PWA50852.1"/>
    </source>
</evidence>
<feature type="domain" description="14-3-3" evidence="2">
    <location>
        <begin position="2"/>
        <end position="88"/>
    </location>
</feature>
<sequence>MEKLSEEVKLFEDMVKFMEKISVSNEKVTMDDREVLSVARNNVNGVQCELCTVISSSSTAIDVSLIVSDYRSKVEKELINICNKVSNITIKVDVKDYVDSFQHDEIDTYFKKRKKLTLESEDYEQTLEFMDKLMVIARKEQVSEKDLSILIRAYNMIMTVYRALSDTLDSDQSSSVWDIDVSLTINESRSKVEKELSYICNNMTNHTIKEAVSRHLDSFKAGHLPKKLLPRVNYLTSNSITIGKEFHVFCTLSICIYNFFSPDMKTTNKKSKLGSGNGEFRSDAEVDFGYHDHSKRIKKDHRKRIKEQEDLYSQINASFRDFYHEHVGKGNEIPHAYTADDISEDDFFGDWEPELMGKGIDVPNVYTVDDSSEDEYDSCTEMSDGIFSF</sequence>
<protein>
    <submittedName>
        <fullName evidence="3">14-3-3-like protein A</fullName>
    </submittedName>
</protein>
<evidence type="ECO:0000259" key="2">
    <source>
        <dbReference type="Pfam" id="PF00244"/>
    </source>
</evidence>
<dbReference type="STRING" id="35608.A0A2U1LPD0"/>
<dbReference type="EMBL" id="PKPP01008383">
    <property type="protein sequence ID" value="PWA50852.1"/>
    <property type="molecule type" value="Genomic_DNA"/>
</dbReference>
<comment type="similarity">
    <text evidence="1">Belongs to the 14-3-3 family.</text>
</comment>
<keyword evidence="4" id="KW-1185">Reference proteome</keyword>
<dbReference type="InterPro" id="IPR000308">
    <property type="entry name" value="14-3-3"/>
</dbReference>
<dbReference type="Pfam" id="PF00244">
    <property type="entry name" value="14-3-3"/>
    <property type="match status" value="1"/>
</dbReference>
<gene>
    <name evidence="3" type="ORF">CTI12_AA458920</name>
</gene>
<dbReference type="AlphaFoldDB" id="A0A2U1LPD0"/>
<dbReference type="Gene3D" id="1.20.190.20">
    <property type="entry name" value="14-3-3 domain"/>
    <property type="match status" value="2"/>
</dbReference>
<dbReference type="PANTHER" id="PTHR18860">
    <property type="entry name" value="14-3-3 PROTEIN"/>
    <property type="match status" value="1"/>
</dbReference>
<organism evidence="3 4">
    <name type="scientific">Artemisia annua</name>
    <name type="common">Sweet wormwood</name>
    <dbReference type="NCBI Taxonomy" id="35608"/>
    <lineage>
        <taxon>Eukaryota</taxon>
        <taxon>Viridiplantae</taxon>
        <taxon>Streptophyta</taxon>
        <taxon>Embryophyta</taxon>
        <taxon>Tracheophyta</taxon>
        <taxon>Spermatophyta</taxon>
        <taxon>Magnoliopsida</taxon>
        <taxon>eudicotyledons</taxon>
        <taxon>Gunneridae</taxon>
        <taxon>Pentapetalae</taxon>
        <taxon>asterids</taxon>
        <taxon>campanulids</taxon>
        <taxon>Asterales</taxon>
        <taxon>Asteraceae</taxon>
        <taxon>Asteroideae</taxon>
        <taxon>Anthemideae</taxon>
        <taxon>Artemisiinae</taxon>
        <taxon>Artemisia</taxon>
    </lineage>
</organism>
<dbReference type="InterPro" id="IPR036815">
    <property type="entry name" value="14-3-3_dom_sf"/>
</dbReference>
<comment type="caution">
    <text evidence="3">The sequence shown here is derived from an EMBL/GenBank/DDBJ whole genome shotgun (WGS) entry which is preliminary data.</text>
</comment>
<accession>A0A2U1LPD0</accession>
<dbReference type="InterPro" id="IPR023410">
    <property type="entry name" value="14-3-3_domain"/>
</dbReference>
<dbReference type="SUPFAM" id="SSF48445">
    <property type="entry name" value="14-3-3 protein"/>
    <property type="match status" value="2"/>
</dbReference>